<accession>A0ABW8TJM8</accession>
<dbReference type="CDD" id="cd00130">
    <property type="entry name" value="PAS"/>
    <property type="match status" value="1"/>
</dbReference>
<evidence type="ECO:0000313" key="3">
    <source>
        <dbReference type="EMBL" id="MFL0252446.1"/>
    </source>
</evidence>
<proteinExistence type="predicted"/>
<comment type="caution">
    <text evidence="3">The sequence shown here is derived from an EMBL/GenBank/DDBJ whole genome shotgun (WGS) entry which is preliminary data.</text>
</comment>
<evidence type="ECO:0000313" key="4">
    <source>
        <dbReference type="Proteomes" id="UP001623592"/>
    </source>
</evidence>
<dbReference type="InterPro" id="IPR035965">
    <property type="entry name" value="PAS-like_dom_sf"/>
</dbReference>
<dbReference type="EMBL" id="JBJIAA010000017">
    <property type="protein sequence ID" value="MFL0252446.1"/>
    <property type="molecule type" value="Genomic_DNA"/>
</dbReference>
<feature type="domain" description="PAS" evidence="2">
    <location>
        <begin position="25"/>
        <end position="70"/>
    </location>
</feature>
<dbReference type="NCBIfam" id="TIGR00229">
    <property type="entry name" value="sensory_box"/>
    <property type="match status" value="2"/>
</dbReference>
<dbReference type="PROSITE" id="PS50112">
    <property type="entry name" value="PAS"/>
    <property type="match status" value="1"/>
</dbReference>
<keyword evidence="1" id="KW-0378">Hydrolase</keyword>
<dbReference type="SMART" id="SM00091">
    <property type="entry name" value="PAS"/>
    <property type="match status" value="2"/>
</dbReference>
<dbReference type="Pfam" id="PF13426">
    <property type="entry name" value="PAS_9"/>
    <property type="match status" value="2"/>
</dbReference>
<dbReference type="InterPro" id="IPR001932">
    <property type="entry name" value="PPM-type_phosphatase-like_dom"/>
</dbReference>
<dbReference type="Proteomes" id="UP001623592">
    <property type="component" value="Unassembled WGS sequence"/>
</dbReference>
<dbReference type="Gene3D" id="3.30.450.20">
    <property type="entry name" value="PAS domain"/>
    <property type="match status" value="2"/>
</dbReference>
<name>A0ABW8TJM8_9CLOT</name>
<dbReference type="InterPro" id="IPR052016">
    <property type="entry name" value="Bact_Sigma-Reg"/>
</dbReference>
<dbReference type="InterPro" id="IPR036457">
    <property type="entry name" value="PPM-type-like_dom_sf"/>
</dbReference>
<gene>
    <name evidence="3" type="ORF">ACJDT4_18710</name>
</gene>
<dbReference type="PANTHER" id="PTHR43156:SF2">
    <property type="entry name" value="STAGE II SPORULATION PROTEIN E"/>
    <property type="match status" value="1"/>
</dbReference>
<dbReference type="RefSeq" id="WP_406789102.1">
    <property type="nucleotide sequence ID" value="NZ_JBJIAA010000017.1"/>
</dbReference>
<dbReference type="Gene3D" id="3.60.40.10">
    <property type="entry name" value="PPM-type phosphatase domain"/>
    <property type="match status" value="1"/>
</dbReference>
<evidence type="ECO:0000259" key="2">
    <source>
        <dbReference type="PROSITE" id="PS50112"/>
    </source>
</evidence>
<dbReference type="SMART" id="SM00331">
    <property type="entry name" value="PP2C_SIG"/>
    <property type="match status" value="1"/>
</dbReference>
<keyword evidence="4" id="KW-1185">Reference proteome</keyword>
<protein>
    <submittedName>
        <fullName evidence="3">SpoIIE family protein phosphatase</fullName>
    </submittedName>
</protein>
<dbReference type="Pfam" id="PF07228">
    <property type="entry name" value="SpoIIE"/>
    <property type="match status" value="1"/>
</dbReference>
<dbReference type="SUPFAM" id="SSF55785">
    <property type="entry name" value="PYP-like sensor domain (PAS domain)"/>
    <property type="match status" value="2"/>
</dbReference>
<evidence type="ECO:0000256" key="1">
    <source>
        <dbReference type="ARBA" id="ARBA00022801"/>
    </source>
</evidence>
<dbReference type="InterPro" id="IPR000014">
    <property type="entry name" value="PAS"/>
</dbReference>
<organism evidence="3 4">
    <name type="scientific">Clostridium neuense</name>
    <dbReference type="NCBI Taxonomy" id="1728934"/>
    <lineage>
        <taxon>Bacteria</taxon>
        <taxon>Bacillati</taxon>
        <taxon>Bacillota</taxon>
        <taxon>Clostridia</taxon>
        <taxon>Eubacteriales</taxon>
        <taxon>Clostridiaceae</taxon>
        <taxon>Clostridium</taxon>
    </lineage>
</organism>
<dbReference type="PANTHER" id="PTHR43156">
    <property type="entry name" value="STAGE II SPORULATION PROTEIN E-RELATED"/>
    <property type="match status" value="1"/>
</dbReference>
<reference evidence="3 4" key="1">
    <citation type="submission" date="2024-11" db="EMBL/GenBank/DDBJ databases">
        <authorList>
            <person name="Heng Y.C."/>
            <person name="Lim A.C.H."/>
            <person name="Lee J.K.Y."/>
            <person name="Kittelmann S."/>
        </authorList>
    </citation>
    <scope>NUCLEOTIDE SEQUENCE [LARGE SCALE GENOMIC DNA]</scope>
    <source>
        <strain evidence="3 4">WILCCON 0114</strain>
    </source>
</reference>
<sequence>MEQILTSNSFNSNDAAYITNNLFNNPDVLFKVLNALPDVIKVYKKDKSIIFFNEAASHFYGRSPEEVYNKKCQEILDNGMQCDNCPFDKVLQTKNMVSIEKYYPKANKYMDLCCTPILDNSGKILFIVERLTDVTEKKTLSNLIKRDEKMYRQIVDFYPDGIIILQDYKIVLANNEINNSLGWSESSKKSILYYIPQKDRKNVTKLIRNILKNKDSKTIRHYTYTNSKKNKVSLQILLSYISYKDNDAILAIIRDTTEFKKSLDMATKIQSNSLQKNFPLDKKADFEYIYYPAHTVSGDYFKMFKINEDLVIGMLMDVSGNGVTAALNVSAFDVLFLEEILKTQDPLTILDSLNIKYNRYEKGFIAACCFSFNFAKKEALVIGAGINEFIVKRKSGLVEERTVKGSFLGMFENSVFDKQLIKFDSGDTFYFFTDGLDFVFDENKVVQNYIKSSNIHQFKKYIDDYLNDMLIEKGKLTDDSSMLAIEIK</sequence>